<evidence type="ECO:0000256" key="1">
    <source>
        <dbReference type="ARBA" id="ARBA00009437"/>
    </source>
</evidence>
<evidence type="ECO:0000313" key="6">
    <source>
        <dbReference type="EMBL" id="TWB82368.1"/>
    </source>
</evidence>
<evidence type="ECO:0000256" key="2">
    <source>
        <dbReference type="ARBA" id="ARBA00023015"/>
    </source>
</evidence>
<evidence type="ECO:0000313" key="7">
    <source>
        <dbReference type="Proteomes" id="UP000320516"/>
    </source>
</evidence>
<dbReference type="AlphaFoldDB" id="A0A560KGE3"/>
<protein>
    <submittedName>
        <fullName evidence="6">DNA-binding transcriptional LysR family regulator</fullName>
    </submittedName>
</protein>
<keyword evidence="2" id="KW-0805">Transcription regulation</keyword>
<organism evidence="6 7">
    <name type="scientific">Nitrospirillum amazonense</name>
    <dbReference type="NCBI Taxonomy" id="28077"/>
    <lineage>
        <taxon>Bacteria</taxon>
        <taxon>Pseudomonadati</taxon>
        <taxon>Pseudomonadota</taxon>
        <taxon>Alphaproteobacteria</taxon>
        <taxon>Rhodospirillales</taxon>
        <taxon>Azospirillaceae</taxon>
        <taxon>Nitrospirillum</taxon>
    </lineage>
</organism>
<dbReference type="GO" id="GO:0003700">
    <property type="term" value="F:DNA-binding transcription factor activity"/>
    <property type="evidence" value="ECO:0007669"/>
    <property type="project" value="InterPro"/>
</dbReference>
<dbReference type="PANTHER" id="PTHR30126:SF88">
    <property type="entry name" value="TRANSCRIPTIONAL REGULATOR-RELATED"/>
    <property type="match status" value="1"/>
</dbReference>
<dbReference type="InterPro" id="IPR000847">
    <property type="entry name" value="LysR_HTH_N"/>
</dbReference>
<reference evidence="6 7" key="1">
    <citation type="submission" date="2019-06" db="EMBL/GenBank/DDBJ databases">
        <title>Genomic Encyclopedia of Type Strains, Phase IV (KMG-V): Genome sequencing to study the core and pangenomes of soil and plant-associated prokaryotes.</title>
        <authorList>
            <person name="Whitman W."/>
        </authorList>
    </citation>
    <scope>NUCLEOTIDE SEQUENCE [LARGE SCALE GENOMIC DNA]</scope>
    <source>
        <strain evidence="6 7">BR 12005</strain>
    </source>
</reference>
<accession>A0A560KGE3</accession>
<dbReference type="SUPFAM" id="SSF53850">
    <property type="entry name" value="Periplasmic binding protein-like II"/>
    <property type="match status" value="1"/>
</dbReference>
<dbReference type="Gene3D" id="1.10.10.10">
    <property type="entry name" value="Winged helix-like DNA-binding domain superfamily/Winged helix DNA-binding domain"/>
    <property type="match status" value="1"/>
</dbReference>
<comment type="caution">
    <text evidence="6">The sequence shown here is derived from an EMBL/GenBank/DDBJ whole genome shotgun (WGS) entry which is preliminary data.</text>
</comment>
<proteinExistence type="inferred from homology"/>
<dbReference type="SUPFAM" id="SSF46785">
    <property type="entry name" value="Winged helix' DNA-binding domain"/>
    <property type="match status" value="1"/>
</dbReference>
<evidence type="ECO:0000259" key="5">
    <source>
        <dbReference type="PROSITE" id="PS50931"/>
    </source>
</evidence>
<name>A0A560KGE3_9PROT</name>
<evidence type="ECO:0000256" key="4">
    <source>
        <dbReference type="ARBA" id="ARBA00023163"/>
    </source>
</evidence>
<dbReference type="EMBL" id="VITV01000001">
    <property type="protein sequence ID" value="TWB82368.1"/>
    <property type="molecule type" value="Genomic_DNA"/>
</dbReference>
<dbReference type="InterPro" id="IPR036390">
    <property type="entry name" value="WH_DNA-bd_sf"/>
</dbReference>
<keyword evidence="3 6" id="KW-0238">DNA-binding</keyword>
<dbReference type="Gene3D" id="3.40.190.290">
    <property type="match status" value="1"/>
</dbReference>
<sequence>MTLTQLRVLDAVAAEGSLQAAAARLGRTHPTLHTAIANIEREIGFTLFDRSGYRLTLTPAGAAFLARAQRVLVEVDGLLVYADHVAAGDEIELTVVIGDLTPLPPMLELLKDFFAGHPQTRLNLRFETLSAPWELLENGRADLILHHVEQGDTRFETLPLRRVKLIPVVAPGFLTFPAQAATVERMRDFTQCVIRDSAVMPADREYFMIDGARTCTVTDQIMKREVILQGLGWGHMPDYLVAEDIRKGRLHSIANSVFRGGSVDIVAARKAGNTPGPIAAALWGAMARPPSQLFAQVDTPA</sequence>
<evidence type="ECO:0000256" key="3">
    <source>
        <dbReference type="ARBA" id="ARBA00023125"/>
    </source>
</evidence>
<dbReference type="Pfam" id="PF03466">
    <property type="entry name" value="LysR_substrate"/>
    <property type="match status" value="1"/>
</dbReference>
<keyword evidence="4" id="KW-0804">Transcription</keyword>
<dbReference type="InterPro" id="IPR005119">
    <property type="entry name" value="LysR_subst-bd"/>
</dbReference>
<comment type="similarity">
    <text evidence="1">Belongs to the LysR transcriptional regulatory family.</text>
</comment>
<feature type="domain" description="HTH lysR-type" evidence="5">
    <location>
        <begin position="1"/>
        <end position="58"/>
    </location>
</feature>
<dbReference type="InterPro" id="IPR036388">
    <property type="entry name" value="WH-like_DNA-bd_sf"/>
</dbReference>
<dbReference type="PANTHER" id="PTHR30126">
    <property type="entry name" value="HTH-TYPE TRANSCRIPTIONAL REGULATOR"/>
    <property type="match status" value="1"/>
</dbReference>
<dbReference type="Pfam" id="PF00126">
    <property type="entry name" value="HTH_1"/>
    <property type="match status" value="1"/>
</dbReference>
<gene>
    <name evidence="6" type="ORF">FBZ87_10171</name>
</gene>
<dbReference type="Proteomes" id="UP000320516">
    <property type="component" value="Unassembled WGS sequence"/>
</dbReference>
<dbReference type="GO" id="GO:0000976">
    <property type="term" value="F:transcription cis-regulatory region binding"/>
    <property type="evidence" value="ECO:0007669"/>
    <property type="project" value="TreeGrafter"/>
</dbReference>
<dbReference type="PROSITE" id="PS50931">
    <property type="entry name" value="HTH_LYSR"/>
    <property type="match status" value="1"/>
</dbReference>